<protein>
    <submittedName>
        <fullName evidence="1">Uncharacterized protein</fullName>
    </submittedName>
</protein>
<accession>A0A0E9R3X4</accession>
<reference evidence="1" key="1">
    <citation type="submission" date="2014-11" db="EMBL/GenBank/DDBJ databases">
        <authorList>
            <person name="Amaro Gonzalez C."/>
        </authorList>
    </citation>
    <scope>NUCLEOTIDE SEQUENCE</scope>
</reference>
<name>A0A0E9R3X4_ANGAN</name>
<dbReference type="AlphaFoldDB" id="A0A0E9R3X4"/>
<dbReference type="EMBL" id="GBXM01085529">
    <property type="protein sequence ID" value="JAH23048.1"/>
    <property type="molecule type" value="Transcribed_RNA"/>
</dbReference>
<organism evidence="1">
    <name type="scientific">Anguilla anguilla</name>
    <name type="common">European freshwater eel</name>
    <name type="synonym">Muraena anguilla</name>
    <dbReference type="NCBI Taxonomy" id="7936"/>
    <lineage>
        <taxon>Eukaryota</taxon>
        <taxon>Metazoa</taxon>
        <taxon>Chordata</taxon>
        <taxon>Craniata</taxon>
        <taxon>Vertebrata</taxon>
        <taxon>Euteleostomi</taxon>
        <taxon>Actinopterygii</taxon>
        <taxon>Neopterygii</taxon>
        <taxon>Teleostei</taxon>
        <taxon>Anguilliformes</taxon>
        <taxon>Anguillidae</taxon>
        <taxon>Anguilla</taxon>
    </lineage>
</organism>
<reference evidence="1" key="2">
    <citation type="journal article" date="2015" name="Fish Shellfish Immunol.">
        <title>Early steps in the European eel (Anguilla anguilla)-Vibrio vulnificus interaction in the gills: Role of the RtxA13 toxin.</title>
        <authorList>
            <person name="Callol A."/>
            <person name="Pajuelo D."/>
            <person name="Ebbesson L."/>
            <person name="Teles M."/>
            <person name="MacKenzie S."/>
            <person name="Amaro C."/>
        </authorList>
    </citation>
    <scope>NUCLEOTIDE SEQUENCE</scope>
</reference>
<evidence type="ECO:0000313" key="1">
    <source>
        <dbReference type="EMBL" id="JAH23048.1"/>
    </source>
</evidence>
<sequence length="79" mass="8379">MKASPMVPEGHPRVEVFSPAAAPGLPETEVGLVVDDGLQGLVDGDAGRFHLGQSSHSVLIGKERRIFSDLKNQSRPSCV</sequence>
<proteinExistence type="predicted"/>